<evidence type="ECO:0000313" key="4">
    <source>
        <dbReference type="Proteomes" id="UP001371218"/>
    </source>
</evidence>
<dbReference type="Gene3D" id="2.40.160.10">
    <property type="entry name" value="Porin"/>
    <property type="match status" value="1"/>
</dbReference>
<sequence>MAAALALGLTIELTIGTASHAAPAAAPAAPSTPEANPAAGDIRAIRQEIEAMRAAYEARLQALETRLKAAEAAAAVAASAPSPAPPASPAPAPEPVVATRGGGGGANAFNPAISLILSGQYARLSQDPADYGITGFQLPTDAELGPGERGLGLGETELGLSASIDPWLRGAVTLALAPEEGVEVEEAYIETTALGGGFTARAGRFFSAIGYLNPQHAHSWDFIDNPLAYQALLGNQHGNDGLRLSWLAPTDQYLEFTGEIGRGSAFPAGGNEGNGLGMWSLSAHTGGDVGESHSWRAGLSVLKTKAWDQELSATDIQSQAVTNAFTGNTRVWIADAVWKWAPNGNATRTNFKLQGEYLSSQRRGDLVYDLGGAETTGAYRATQSGWYLQGVYQFMPSWRVGLRTEQLDAGTPDYGANAAAFAASDYRPRKNTLMLDFSPSEFSRFRLQWGEDKSRAGVTDRQISLQYQMSLGAHGAHGF</sequence>
<keyword evidence="4" id="KW-1185">Reference proteome</keyword>
<evidence type="ECO:0008006" key="5">
    <source>
        <dbReference type="Google" id="ProtNLM"/>
    </source>
</evidence>
<dbReference type="RefSeq" id="WP_341428202.1">
    <property type="nucleotide sequence ID" value="NZ_JBBUTG010000021.1"/>
</dbReference>
<protein>
    <recommendedName>
        <fullName evidence="5">Porin</fullName>
    </recommendedName>
</protein>
<name>A0ABU9BZB2_9BURK</name>
<organism evidence="3 4">
    <name type="scientific">Ideonella lacteola</name>
    <dbReference type="NCBI Taxonomy" id="2984193"/>
    <lineage>
        <taxon>Bacteria</taxon>
        <taxon>Pseudomonadati</taxon>
        <taxon>Pseudomonadota</taxon>
        <taxon>Betaproteobacteria</taxon>
        <taxon>Burkholderiales</taxon>
        <taxon>Sphaerotilaceae</taxon>
        <taxon>Ideonella</taxon>
    </lineage>
</organism>
<feature type="chain" id="PRO_5046748856" description="Porin" evidence="2">
    <location>
        <begin position="22"/>
        <end position="479"/>
    </location>
</feature>
<accession>A0ABU9BZB2</accession>
<keyword evidence="2" id="KW-0732">Signal</keyword>
<gene>
    <name evidence="3" type="ORF">AACH06_23390</name>
</gene>
<keyword evidence="1" id="KW-0175">Coiled coil</keyword>
<evidence type="ECO:0000256" key="2">
    <source>
        <dbReference type="SAM" id="SignalP"/>
    </source>
</evidence>
<comment type="caution">
    <text evidence="3">The sequence shown here is derived from an EMBL/GenBank/DDBJ whole genome shotgun (WGS) entry which is preliminary data.</text>
</comment>
<feature type="signal peptide" evidence="2">
    <location>
        <begin position="1"/>
        <end position="21"/>
    </location>
</feature>
<dbReference type="SUPFAM" id="SSF56935">
    <property type="entry name" value="Porins"/>
    <property type="match status" value="1"/>
</dbReference>
<feature type="coiled-coil region" evidence="1">
    <location>
        <begin position="46"/>
        <end position="80"/>
    </location>
</feature>
<dbReference type="InterPro" id="IPR023614">
    <property type="entry name" value="Porin_dom_sf"/>
</dbReference>
<dbReference type="Proteomes" id="UP001371218">
    <property type="component" value="Unassembled WGS sequence"/>
</dbReference>
<dbReference type="EMBL" id="JBBUTG010000021">
    <property type="protein sequence ID" value="MEK8033778.1"/>
    <property type="molecule type" value="Genomic_DNA"/>
</dbReference>
<evidence type="ECO:0000313" key="3">
    <source>
        <dbReference type="EMBL" id="MEK8033778.1"/>
    </source>
</evidence>
<reference evidence="3 4" key="1">
    <citation type="submission" date="2024-04" db="EMBL/GenBank/DDBJ databases">
        <title>Novel species of the genus Ideonella isolated from streams.</title>
        <authorList>
            <person name="Lu H."/>
        </authorList>
    </citation>
    <scope>NUCLEOTIDE SEQUENCE [LARGE SCALE GENOMIC DNA]</scope>
    <source>
        <strain evidence="3 4">DXS29W</strain>
    </source>
</reference>
<evidence type="ECO:0000256" key="1">
    <source>
        <dbReference type="SAM" id="Coils"/>
    </source>
</evidence>
<proteinExistence type="predicted"/>